<dbReference type="InterPro" id="IPR001841">
    <property type="entry name" value="Znf_RING"/>
</dbReference>
<evidence type="ECO:0000256" key="9">
    <source>
        <dbReference type="PROSITE-ProRule" id="PRU00175"/>
    </source>
</evidence>
<feature type="domain" description="Helicase C-terminal" evidence="14">
    <location>
        <begin position="1007"/>
        <end position="1163"/>
    </location>
</feature>
<dbReference type="AlphaFoldDB" id="A0A1E4RWH5"/>
<dbReference type="PANTHER" id="PTHR45626">
    <property type="entry name" value="TRANSCRIPTION TERMINATION FACTOR 2-RELATED"/>
    <property type="match status" value="1"/>
</dbReference>
<evidence type="ECO:0000256" key="5">
    <source>
        <dbReference type="ARBA" id="ARBA00022801"/>
    </source>
</evidence>
<dbReference type="RefSeq" id="XP_020068662.1">
    <property type="nucleotide sequence ID" value="XM_020215695.1"/>
</dbReference>
<evidence type="ECO:0000259" key="14">
    <source>
        <dbReference type="PROSITE" id="PS51194"/>
    </source>
</evidence>
<evidence type="ECO:0000256" key="10">
    <source>
        <dbReference type="SAM" id="Coils"/>
    </source>
</evidence>
<dbReference type="CDD" id="cd18793">
    <property type="entry name" value="SF2_C_SNF"/>
    <property type="match status" value="1"/>
</dbReference>
<dbReference type="GO" id="GO:0000724">
    <property type="term" value="P:double-strand break repair via homologous recombination"/>
    <property type="evidence" value="ECO:0007669"/>
    <property type="project" value="TreeGrafter"/>
</dbReference>
<comment type="similarity">
    <text evidence="1">Belongs to the SNF2/RAD54 helicase family.</text>
</comment>
<dbReference type="SMART" id="SM00487">
    <property type="entry name" value="DEXDc"/>
    <property type="match status" value="1"/>
</dbReference>
<dbReference type="PROSITE" id="PS51194">
    <property type="entry name" value="HELICASE_CTER"/>
    <property type="match status" value="1"/>
</dbReference>
<evidence type="ECO:0000256" key="8">
    <source>
        <dbReference type="ARBA" id="ARBA00022840"/>
    </source>
</evidence>
<feature type="domain" description="Helicase ATP-binding" evidence="13">
    <location>
        <begin position="495"/>
        <end position="712"/>
    </location>
</feature>
<feature type="domain" description="RING-type" evidence="12">
    <location>
        <begin position="897"/>
        <end position="949"/>
    </location>
</feature>
<dbReference type="OrthoDB" id="423559at2759"/>
<evidence type="ECO:0000256" key="6">
    <source>
        <dbReference type="ARBA" id="ARBA00022806"/>
    </source>
</evidence>
<sequence>MEVPPRKKVKPFSVVDLTRSSGSESDDDDIIITGIHHVTALAGQSETAHQVPLKRLHGGDAVIVTGSNGRPEGRAHADGGRQQTPVAPVATPLNRVIAGPVTEQGSSSKDLESGSRAVAMTARQGLDRMTTSAAVQGPVANNTIHNNPRAYGQQPVLSAAHRPGWINPQLNRDGGLSEGATFKFVPKNKQTYGQVTVKADPAISVNPTDNYMGIQGLKILDSGAIQYQNTVFHSMQDVKARQAELEQRISKYKIGLEALALREKHRPGRLVELKRNRDQLLRLGLDESNEKVASLQKEMQRLSSQAKENFKKKAEVEHGMKRTKKKLQLFVNTAKPKICALLDEKMKKEKAERLEKLERSRKHAEEMRLQKERSLAEAVANGSQNGGASSSDQLQQLRQVLQNGRYQQMMEEVRAREERNKAELERRRKEEERNAMLRRNPLGLNVYNTDDLLSLLTSVKKQEEQEVEGESNTPNDLSVNLLPHQKRGLKWLEDTEDDHKKCGGILADAMGLGKTVQMIALMLSRRAKEDDEEAELDPQSPKANIASYGCTNLIVAPVSLMNQWKGEMETKVKASANLTVFMYHSMAGRRVTFDQLKKYDVVLVSYGTLSSEFKKHCNIPGFEKSFDMKTPPNMRMVNDLKKDGDYISPFFSKDSKFYRIVLDESQQIKNKLTKASISTACLDGYYRWCLSGTPMQNNVGELFPLLRFLRIKPYNVESNFKKDILHFLEKKREPHEYGFDTEDGYYTEAAMNKLRILLRSVMLRREKTSLIDGKPILDLPEKTVTKEYVSIQTNEAEATFYSSIEGKAQEQVARILNSRNVAKGDYSYIFVQLLRLRQACLHSELVRIGDRKKGVRYDADGNVVSTANVDSMVKNSERFQPETVRRINEEMEEGITCPICYEEPEPEAYTLFFPCGHAICKECVESYFEQFQEGMNNDNVRFAKCMSCRILVNENAIVDCEVFDKHVNHNQSVEMIRIVMEERNKAARKEAEKIKNGGLEYSPKVKGCIELLEKIWSENPDDKVIIFSNFTSFFVILRKFINDKLQVEPLQYLGSMNVDERNQCVKEFYRNAESKLMLISLKAGNAGLTLTCANHVIIMDPFWNPYVELQAQDRCHRIGQVKPVTVHRLLMQDTVEDRIMKLQLMKETLIEGAIDPQGMRNVSRLSREDIAGLFNIRPSRT</sequence>
<dbReference type="InterPro" id="IPR049730">
    <property type="entry name" value="SNF2/RAD54-like_C"/>
</dbReference>
<dbReference type="Gene3D" id="3.30.40.10">
    <property type="entry name" value="Zinc/RING finger domain, C3HC4 (zinc finger)"/>
    <property type="match status" value="1"/>
</dbReference>
<evidence type="ECO:0000259" key="13">
    <source>
        <dbReference type="PROSITE" id="PS51192"/>
    </source>
</evidence>
<dbReference type="SUPFAM" id="SSF57850">
    <property type="entry name" value="RING/U-box"/>
    <property type="match status" value="1"/>
</dbReference>
<dbReference type="EMBL" id="KV453939">
    <property type="protein sequence ID" value="ODV71623.1"/>
    <property type="molecule type" value="Genomic_DNA"/>
</dbReference>
<evidence type="ECO:0000313" key="15">
    <source>
        <dbReference type="EMBL" id="ODV71623.1"/>
    </source>
</evidence>
<protein>
    <submittedName>
        <fullName evidence="15">Uncharacterized protein</fullName>
    </submittedName>
</protein>
<dbReference type="InterPro" id="IPR000330">
    <property type="entry name" value="SNF2_N"/>
</dbReference>
<dbReference type="InterPro" id="IPR027370">
    <property type="entry name" value="Znf-RING_euk"/>
</dbReference>
<keyword evidence="3" id="KW-0547">Nucleotide-binding</keyword>
<evidence type="ECO:0000256" key="7">
    <source>
        <dbReference type="ARBA" id="ARBA00022833"/>
    </source>
</evidence>
<dbReference type="Proteomes" id="UP000094389">
    <property type="component" value="Unassembled WGS sequence"/>
</dbReference>
<name>A0A1E4RWH5_CYBJN</name>
<dbReference type="GO" id="GO:0016787">
    <property type="term" value="F:hydrolase activity"/>
    <property type="evidence" value="ECO:0007669"/>
    <property type="project" value="UniProtKB-KW"/>
</dbReference>
<dbReference type="PROSITE" id="PS51192">
    <property type="entry name" value="HELICASE_ATP_BIND_1"/>
    <property type="match status" value="1"/>
</dbReference>
<evidence type="ECO:0000256" key="11">
    <source>
        <dbReference type="SAM" id="MobiDB-lite"/>
    </source>
</evidence>
<dbReference type="GO" id="GO:0008270">
    <property type="term" value="F:zinc ion binding"/>
    <property type="evidence" value="ECO:0007669"/>
    <property type="project" value="UniProtKB-KW"/>
</dbReference>
<dbReference type="PROSITE" id="PS00518">
    <property type="entry name" value="ZF_RING_1"/>
    <property type="match status" value="1"/>
</dbReference>
<dbReference type="GeneID" id="30990091"/>
<dbReference type="PROSITE" id="PS50089">
    <property type="entry name" value="ZF_RING_2"/>
    <property type="match status" value="1"/>
</dbReference>
<dbReference type="GO" id="GO:0004386">
    <property type="term" value="F:helicase activity"/>
    <property type="evidence" value="ECO:0007669"/>
    <property type="project" value="UniProtKB-KW"/>
</dbReference>
<dbReference type="InterPro" id="IPR050628">
    <property type="entry name" value="SNF2_RAD54_helicase_TF"/>
</dbReference>
<dbReference type="GO" id="GO:0008094">
    <property type="term" value="F:ATP-dependent activity, acting on DNA"/>
    <property type="evidence" value="ECO:0007669"/>
    <property type="project" value="TreeGrafter"/>
</dbReference>
<reference evidence="15 16" key="1">
    <citation type="journal article" date="2016" name="Proc. Natl. Acad. Sci. U.S.A.">
        <title>Comparative genomics of biotechnologically important yeasts.</title>
        <authorList>
            <person name="Riley R."/>
            <person name="Haridas S."/>
            <person name="Wolfe K.H."/>
            <person name="Lopes M.R."/>
            <person name="Hittinger C.T."/>
            <person name="Goeker M."/>
            <person name="Salamov A.A."/>
            <person name="Wisecaver J.H."/>
            <person name="Long T.M."/>
            <person name="Calvey C.H."/>
            <person name="Aerts A.L."/>
            <person name="Barry K.W."/>
            <person name="Choi C."/>
            <person name="Clum A."/>
            <person name="Coughlan A.Y."/>
            <person name="Deshpande S."/>
            <person name="Douglass A.P."/>
            <person name="Hanson S.J."/>
            <person name="Klenk H.-P."/>
            <person name="LaButti K.M."/>
            <person name="Lapidus A."/>
            <person name="Lindquist E.A."/>
            <person name="Lipzen A.M."/>
            <person name="Meier-Kolthoff J.P."/>
            <person name="Ohm R.A."/>
            <person name="Otillar R.P."/>
            <person name="Pangilinan J.L."/>
            <person name="Peng Y."/>
            <person name="Rokas A."/>
            <person name="Rosa C.A."/>
            <person name="Scheuner C."/>
            <person name="Sibirny A.A."/>
            <person name="Slot J.C."/>
            <person name="Stielow J.B."/>
            <person name="Sun H."/>
            <person name="Kurtzman C.P."/>
            <person name="Blackwell M."/>
            <person name="Grigoriev I.V."/>
            <person name="Jeffries T.W."/>
        </authorList>
    </citation>
    <scope>NUCLEOTIDE SEQUENCE [LARGE SCALE GENOMIC DNA]</scope>
    <source>
        <strain evidence="16">ATCC 18201 / CBS 1600 / BCRC 20928 / JCM 3617 / NBRC 0987 / NRRL Y-1542</strain>
    </source>
</reference>
<dbReference type="SUPFAM" id="SSF52540">
    <property type="entry name" value="P-loop containing nucleoside triphosphate hydrolases"/>
    <property type="match status" value="2"/>
</dbReference>
<dbReference type="InterPro" id="IPR001650">
    <property type="entry name" value="Helicase_C-like"/>
</dbReference>
<keyword evidence="8" id="KW-0067">ATP-binding</keyword>
<evidence type="ECO:0000256" key="3">
    <source>
        <dbReference type="ARBA" id="ARBA00022741"/>
    </source>
</evidence>
<dbReference type="CDD" id="cd18008">
    <property type="entry name" value="DEXDc_SHPRH-like"/>
    <property type="match status" value="1"/>
</dbReference>
<dbReference type="Gene3D" id="3.40.50.300">
    <property type="entry name" value="P-loop containing nucleotide triphosphate hydrolases"/>
    <property type="match status" value="1"/>
</dbReference>
<dbReference type="InterPro" id="IPR027417">
    <property type="entry name" value="P-loop_NTPase"/>
</dbReference>
<proteinExistence type="inferred from homology"/>
<feature type="region of interest" description="Disordered" evidence="11">
    <location>
        <begin position="353"/>
        <end position="372"/>
    </location>
</feature>
<feature type="region of interest" description="Disordered" evidence="11">
    <location>
        <begin position="412"/>
        <end position="432"/>
    </location>
</feature>
<dbReference type="Pfam" id="PF00176">
    <property type="entry name" value="SNF2-rel_dom"/>
    <property type="match status" value="1"/>
</dbReference>
<keyword evidence="2" id="KW-0479">Metal-binding</keyword>
<keyword evidence="7" id="KW-0862">Zinc</keyword>
<keyword evidence="16" id="KW-1185">Reference proteome</keyword>
<evidence type="ECO:0000256" key="4">
    <source>
        <dbReference type="ARBA" id="ARBA00022771"/>
    </source>
</evidence>
<evidence type="ECO:0000313" key="16">
    <source>
        <dbReference type="Proteomes" id="UP000094389"/>
    </source>
</evidence>
<accession>A0A1E4RWH5</accession>
<dbReference type="PANTHER" id="PTHR45626:SF16">
    <property type="entry name" value="ATP-DEPENDENT HELICASE ULS1"/>
    <property type="match status" value="1"/>
</dbReference>
<evidence type="ECO:0000256" key="1">
    <source>
        <dbReference type="ARBA" id="ARBA00007025"/>
    </source>
</evidence>
<evidence type="ECO:0000256" key="2">
    <source>
        <dbReference type="ARBA" id="ARBA00022723"/>
    </source>
</evidence>
<dbReference type="SMART" id="SM00184">
    <property type="entry name" value="RING"/>
    <property type="match status" value="1"/>
</dbReference>
<dbReference type="Gene3D" id="3.40.50.10810">
    <property type="entry name" value="Tandem AAA-ATPase domain"/>
    <property type="match status" value="1"/>
</dbReference>
<evidence type="ECO:0000259" key="12">
    <source>
        <dbReference type="PROSITE" id="PS50089"/>
    </source>
</evidence>
<dbReference type="GO" id="GO:0005524">
    <property type="term" value="F:ATP binding"/>
    <property type="evidence" value="ECO:0007669"/>
    <property type="project" value="UniProtKB-KW"/>
</dbReference>
<dbReference type="InterPro" id="IPR017907">
    <property type="entry name" value="Znf_RING_CS"/>
</dbReference>
<keyword evidence="10" id="KW-0175">Coiled coil</keyword>
<dbReference type="OMA" id="VEMIRIV"/>
<dbReference type="Pfam" id="PF00271">
    <property type="entry name" value="Helicase_C"/>
    <property type="match status" value="1"/>
</dbReference>
<feature type="coiled-coil region" evidence="10">
    <location>
        <begin position="285"/>
        <end position="312"/>
    </location>
</feature>
<dbReference type="GO" id="GO:0005737">
    <property type="term" value="C:cytoplasm"/>
    <property type="evidence" value="ECO:0007669"/>
    <property type="project" value="TreeGrafter"/>
</dbReference>
<dbReference type="SMART" id="SM00490">
    <property type="entry name" value="HELICc"/>
    <property type="match status" value="1"/>
</dbReference>
<dbReference type="GO" id="GO:0005634">
    <property type="term" value="C:nucleus"/>
    <property type="evidence" value="ECO:0007669"/>
    <property type="project" value="TreeGrafter"/>
</dbReference>
<gene>
    <name evidence="15" type="ORF">CYBJADRAFT_169256</name>
</gene>
<dbReference type="STRING" id="983966.A0A1E4RWH5"/>
<dbReference type="InterPro" id="IPR013083">
    <property type="entry name" value="Znf_RING/FYVE/PHD"/>
</dbReference>
<organism evidence="15 16">
    <name type="scientific">Cyberlindnera jadinii (strain ATCC 18201 / CBS 1600 / BCRC 20928 / JCM 3617 / NBRC 0987 / NRRL Y-1542)</name>
    <name type="common">Torula yeast</name>
    <name type="synonym">Candida utilis</name>
    <dbReference type="NCBI Taxonomy" id="983966"/>
    <lineage>
        <taxon>Eukaryota</taxon>
        <taxon>Fungi</taxon>
        <taxon>Dikarya</taxon>
        <taxon>Ascomycota</taxon>
        <taxon>Saccharomycotina</taxon>
        <taxon>Saccharomycetes</taxon>
        <taxon>Phaffomycetales</taxon>
        <taxon>Phaffomycetaceae</taxon>
        <taxon>Cyberlindnera</taxon>
    </lineage>
</organism>
<dbReference type="InterPro" id="IPR038718">
    <property type="entry name" value="SNF2-like_sf"/>
</dbReference>
<keyword evidence="6" id="KW-0347">Helicase</keyword>
<dbReference type="Pfam" id="PF13445">
    <property type="entry name" value="zf-RING_UBOX"/>
    <property type="match status" value="1"/>
</dbReference>
<dbReference type="InterPro" id="IPR014001">
    <property type="entry name" value="Helicase_ATP-bd"/>
</dbReference>
<keyword evidence="5" id="KW-0378">Hydrolase</keyword>
<keyword evidence="4 9" id="KW-0863">Zinc-finger</keyword>